<dbReference type="Proteomes" id="UP000011083">
    <property type="component" value="Unassembled WGS sequence"/>
</dbReference>
<keyword evidence="3" id="KW-1185">Reference proteome</keyword>
<name>L8GSE2_ACACF</name>
<proteinExistence type="predicted"/>
<organism evidence="2 3">
    <name type="scientific">Acanthamoeba castellanii (strain ATCC 30010 / Neff)</name>
    <dbReference type="NCBI Taxonomy" id="1257118"/>
    <lineage>
        <taxon>Eukaryota</taxon>
        <taxon>Amoebozoa</taxon>
        <taxon>Discosea</taxon>
        <taxon>Longamoebia</taxon>
        <taxon>Centramoebida</taxon>
        <taxon>Acanthamoebidae</taxon>
        <taxon>Acanthamoeba</taxon>
    </lineage>
</organism>
<gene>
    <name evidence="2" type="ORF">ACA1_187740</name>
</gene>
<dbReference type="PANTHER" id="PTHR47791">
    <property type="entry name" value="MEIOTICALLY UP-REGULATED GENE 191 PROTEIN"/>
    <property type="match status" value="1"/>
</dbReference>
<evidence type="ECO:0000313" key="2">
    <source>
        <dbReference type="EMBL" id="ELR15867.1"/>
    </source>
</evidence>
<evidence type="ECO:0000256" key="1">
    <source>
        <dbReference type="SAM" id="SignalP"/>
    </source>
</evidence>
<dbReference type="AlphaFoldDB" id="L8GSE2"/>
<dbReference type="STRING" id="1257118.L8GSE2"/>
<dbReference type="EMBL" id="KB008020">
    <property type="protein sequence ID" value="ELR15867.1"/>
    <property type="molecule type" value="Genomic_DNA"/>
</dbReference>
<dbReference type="GO" id="GO:0005975">
    <property type="term" value="P:carbohydrate metabolic process"/>
    <property type="evidence" value="ECO:0007669"/>
    <property type="project" value="InterPro"/>
</dbReference>
<protein>
    <recommendedName>
        <fullName evidence="4">Glycosyl hydrolase</fullName>
    </recommendedName>
</protein>
<evidence type="ECO:0000313" key="3">
    <source>
        <dbReference type="Proteomes" id="UP000011083"/>
    </source>
</evidence>
<keyword evidence="1" id="KW-0732">Signal</keyword>
<dbReference type="RefSeq" id="XP_004337880.1">
    <property type="nucleotide sequence ID" value="XM_004337832.1"/>
</dbReference>
<dbReference type="Gene3D" id="1.50.10.20">
    <property type="match status" value="1"/>
</dbReference>
<dbReference type="VEuPathDB" id="AmoebaDB:ACA1_187740"/>
<dbReference type="InterPro" id="IPR053169">
    <property type="entry name" value="MUG_Protein"/>
</dbReference>
<sequence>MKKCTSFLLLAFCLGALVAISAAEVSFEPGWAKAAFASFVKHYWSTSDRYLLNQYPSNGQATQYWTAAQGFDTLIDAVRLYPTDQYYRSLLDAFYETQDKIGWLRSYYDDENWMGMALVRAYEVTHDRRFLDKAVFLWKDITGAWDTSCCGNIPGGNWWDKQHTQKATASNAGPVILSLMLHSHFPTDRSYSAFAEKVYHFWLEHMVNPSTVGDAAVLFDGTNSGCQGDCEQFKGPAFRYLTALYHALAKQGAHAPTSGPSAGQIHEFLKANVDTMWAKARNPTLNLFSVDWAGPAPVPNPSAPVYQAQQNAATMAQLLFASNF</sequence>
<accession>L8GSE2</accession>
<dbReference type="OMA" id="YYVDWAQ"/>
<dbReference type="SUPFAM" id="SSF48208">
    <property type="entry name" value="Six-hairpin glycosidases"/>
    <property type="match status" value="1"/>
</dbReference>
<feature type="chain" id="PRO_5003990565" description="Glycosyl hydrolase" evidence="1">
    <location>
        <begin position="24"/>
        <end position="324"/>
    </location>
</feature>
<reference evidence="2 3" key="1">
    <citation type="journal article" date="2013" name="Genome Biol.">
        <title>Genome of Acanthamoeba castellanii highlights extensive lateral gene transfer and early evolution of tyrosine kinase signaling.</title>
        <authorList>
            <person name="Clarke M."/>
            <person name="Lohan A.J."/>
            <person name="Liu B."/>
            <person name="Lagkouvardos I."/>
            <person name="Roy S."/>
            <person name="Zafar N."/>
            <person name="Bertelli C."/>
            <person name="Schilde C."/>
            <person name="Kianianmomeni A."/>
            <person name="Burglin T.R."/>
            <person name="Frech C."/>
            <person name="Turcotte B."/>
            <person name="Kopec K.O."/>
            <person name="Synnott J.M."/>
            <person name="Choo C."/>
            <person name="Paponov I."/>
            <person name="Finkler A."/>
            <person name="Soon Heng Tan C."/>
            <person name="Hutchins A.P."/>
            <person name="Weinmeier T."/>
            <person name="Rattei T."/>
            <person name="Chu J.S."/>
            <person name="Gimenez G."/>
            <person name="Irimia M."/>
            <person name="Rigden D.J."/>
            <person name="Fitzpatrick D.A."/>
            <person name="Lorenzo-Morales J."/>
            <person name="Bateman A."/>
            <person name="Chiu C.H."/>
            <person name="Tang P."/>
            <person name="Hegemann P."/>
            <person name="Fromm H."/>
            <person name="Raoult D."/>
            <person name="Greub G."/>
            <person name="Miranda-Saavedra D."/>
            <person name="Chen N."/>
            <person name="Nash P."/>
            <person name="Ginger M.L."/>
            <person name="Horn M."/>
            <person name="Schaap P."/>
            <person name="Caler L."/>
            <person name="Loftus B."/>
        </authorList>
    </citation>
    <scope>NUCLEOTIDE SEQUENCE [LARGE SCALE GENOMIC DNA]</scope>
    <source>
        <strain evidence="2 3">Neff</strain>
    </source>
</reference>
<dbReference type="OrthoDB" id="9984024at2759"/>
<evidence type="ECO:0008006" key="4">
    <source>
        <dbReference type="Google" id="ProtNLM"/>
    </source>
</evidence>
<dbReference type="PANTHER" id="PTHR47791:SF3">
    <property type="entry name" value="MEIOTICALLY UP-REGULATED GENE 191 PROTEIN"/>
    <property type="match status" value="1"/>
</dbReference>
<dbReference type="GeneID" id="14916582"/>
<dbReference type="KEGG" id="acan:ACA1_187740"/>
<dbReference type="InterPro" id="IPR005198">
    <property type="entry name" value="Glyco_hydro_76"/>
</dbReference>
<feature type="signal peptide" evidence="1">
    <location>
        <begin position="1"/>
        <end position="23"/>
    </location>
</feature>
<dbReference type="Pfam" id="PF03663">
    <property type="entry name" value="Glyco_hydro_76"/>
    <property type="match status" value="1"/>
</dbReference>
<dbReference type="InterPro" id="IPR008928">
    <property type="entry name" value="6-hairpin_glycosidase_sf"/>
</dbReference>